<gene>
    <name evidence="1" type="ORF">L9F63_000635</name>
</gene>
<feature type="non-terminal residue" evidence="1">
    <location>
        <position position="123"/>
    </location>
</feature>
<name>A0AAD8AM28_DIPPU</name>
<reference evidence="1" key="2">
    <citation type="submission" date="2023-05" db="EMBL/GenBank/DDBJ databases">
        <authorList>
            <person name="Fouks B."/>
        </authorList>
    </citation>
    <scope>NUCLEOTIDE SEQUENCE</scope>
    <source>
        <strain evidence="1">Stay&amp;Tobe</strain>
        <tissue evidence="1">Testes</tissue>
    </source>
</reference>
<evidence type="ECO:0000313" key="2">
    <source>
        <dbReference type="Proteomes" id="UP001233999"/>
    </source>
</evidence>
<proteinExistence type="predicted"/>
<evidence type="ECO:0000313" key="1">
    <source>
        <dbReference type="EMBL" id="KAJ9601215.1"/>
    </source>
</evidence>
<dbReference type="AlphaFoldDB" id="A0AAD8AM28"/>
<organism evidence="1 2">
    <name type="scientific">Diploptera punctata</name>
    <name type="common">Pacific beetle cockroach</name>
    <dbReference type="NCBI Taxonomy" id="6984"/>
    <lineage>
        <taxon>Eukaryota</taxon>
        <taxon>Metazoa</taxon>
        <taxon>Ecdysozoa</taxon>
        <taxon>Arthropoda</taxon>
        <taxon>Hexapoda</taxon>
        <taxon>Insecta</taxon>
        <taxon>Pterygota</taxon>
        <taxon>Neoptera</taxon>
        <taxon>Polyneoptera</taxon>
        <taxon>Dictyoptera</taxon>
        <taxon>Blattodea</taxon>
        <taxon>Blaberoidea</taxon>
        <taxon>Blaberidae</taxon>
        <taxon>Diplopterinae</taxon>
        <taxon>Diploptera</taxon>
    </lineage>
</organism>
<dbReference type="Proteomes" id="UP001233999">
    <property type="component" value="Unassembled WGS sequence"/>
</dbReference>
<protein>
    <submittedName>
        <fullName evidence="1">Uncharacterized protein</fullName>
    </submittedName>
</protein>
<feature type="non-terminal residue" evidence="1">
    <location>
        <position position="1"/>
    </location>
</feature>
<accession>A0AAD8AM28</accession>
<sequence length="123" mass="14220">DRSRKDNAAIIFTKNYFDSLKLFITKIFILWLRQWSSCITLQYRRPFVVIVSCFHDCQFFLLFAVLSNQGTEIGMVGTCTPNVIDLRAIWWPTDKFPNQSSLLITGCHGGIMKYECPIVTESE</sequence>
<comment type="caution">
    <text evidence="1">The sequence shown here is derived from an EMBL/GenBank/DDBJ whole genome shotgun (WGS) entry which is preliminary data.</text>
</comment>
<keyword evidence="2" id="KW-1185">Reference proteome</keyword>
<dbReference type="EMBL" id="JASPKZ010000031">
    <property type="protein sequence ID" value="KAJ9601215.1"/>
    <property type="molecule type" value="Genomic_DNA"/>
</dbReference>
<reference evidence="1" key="1">
    <citation type="journal article" date="2023" name="IScience">
        <title>Live-bearing cockroach genome reveals convergent evolutionary mechanisms linked to viviparity in insects and beyond.</title>
        <authorList>
            <person name="Fouks B."/>
            <person name="Harrison M.C."/>
            <person name="Mikhailova A.A."/>
            <person name="Marchal E."/>
            <person name="English S."/>
            <person name="Carruthers M."/>
            <person name="Jennings E.C."/>
            <person name="Chiamaka E.L."/>
            <person name="Frigard R.A."/>
            <person name="Pippel M."/>
            <person name="Attardo G.M."/>
            <person name="Benoit J.B."/>
            <person name="Bornberg-Bauer E."/>
            <person name="Tobe S.S."/>
        </authorList>
    </citation>
    <scope>NUCLEOTIDE SEQUENCE</scope>
    <source>
        <strain evidence="1">Stay&amp;Tobe</strain>
    </source>
</reference>